<feature type="domain" description="ABC transporter" evidence="3">
    <location>
        <begin position="5"/>
        <end position="231"/>
    </location>
</feature>
<protein>
    <submittedName>
        <fullName evidence="4">ABC transporter ATP-binding protein</fullName>
    </submittedName>
</protein>
<dbReference type="InterPro" id="IPR017871">
    <property type="entry name" value="ABC_transporter-like_CS"/>
</dbReference>
<dbReference type="InterPro" id="IPR003593">
    <property type="entry name" value="AAA+_ATPase"/>
</dbReference>
<dbReference type="Gene3D" id="3.40.50.300">
    <property type="entry name" value="P-loop containing nucleotide triphosphate hydrolases"/>
    <property type="match status" value="1"/>
</dbReference>
<dbReference type="RefSeq" id="WP_408077994.1">
    <property type="nucleotide sequence ID" value="NZ_JBELQC010000001.1"/>
</dbReference>
<comment type="caution">
    <text evidence="4">The sequence shown here is derived from an EMBL/GenBank/DDBJ whole genome shotgun (WGS) entry which is preliminary data.</text>
</comment>
<evidence type="ECO:0000313" key="4">
    <source>
        <dbReference type="EMBL" id="MFL9841077.1"/>
    </source>
</evidence>
<dbReference type="PANTHER" id="PTHR43158">
    <property type="entry name" value="SKFA PEPTIDE EXPORT ATP-BINDING PROTEIN SKFE"/>
    <property type="match status" value="1"/>
</dbReference>
<organism evidence="4 5">
    <name type="scientific">Sphingomonas plantiphila</name>
    <dbReference type="NCBI Taxonomy" id="3163295"/>
    <lineage>
        <taxon>Bacteria</taxon>
        <taxon>Pseudomonadati</taxon>
        <taxon>Pseudomonadota</taxon>
        <taxon>Alphaproteobacteria</taxon>
        <taxon>Sphingomonadales</taxon>
        <taxon>Sphingomonadaceae</taxon>
        <taxon>Sphingomonas</taxon>
    </lineage>
</organism>
<proteinExistence type="predicted"/>
<dbReference type="Proteomes" id="UP001629244">
    <property type="component" value="Unassembled WGS sequence"/>
</dbReference>
<gene>
    <name evidence="4" type="ORF">ABS767_08900</name>
</gene>
<reference evidence="4 5" key="1">
    <citation type="submission" date="2024-06" db="EMBL/GenBank/DDBJ databases">
        <authorList>
            <person name="Kaempfer P."/>
            <person name="Viver T."/>
        </authorList>
    </citation>
    <scope>NUCLEOTIDE SEQUENCE [LARGE SCALE GENOMIC DNA]</scope>
    <source>
        <strain evidence="4 5">ST-64</strain>
    </source>
</reference>
<dbReference type="InterPro" id="IPR027417">
    <property type="entry name" value="P-loop_NTPase"/>
</dbReference>
<evidence type="ECO:0000259" key="3">
    <source>
        <dbReference type="PROSITE" id="PS50893"/>
    </source>
</evidence>
<evidence type="ECO:0000256" key="1">
    <source>
        <dbReference type="ARBA" id="ARBA00022741"/>
    </source>
</evidence>
<dbReference type="GO" id="GO:0005524">
    <property type="term" value="F:ATP binding"/>
    <property type="evidence" value="ECO:0007669"/>
    <property type="project" value="UniProtKB-KW"/>
</dbReference>
<sequence>MSETLGTSSLSVLRDGARAVRDISLSVAAGTWFGLIGANGSGKTSFLRAVAGRLAVEGGVVRIDGVDRTADRAGRAAAIGYAPDAAMLPAPLTARAVLGIVAGDSDRALAAIGGIADALVLAPLLDRRIGACSAGQRQRIAIACAFAAGQGIAILDEPFNWLDPVAAYDLRHALTARVAAGLTLVTALHDLTTLSSACQAGALLAEGRVALALDAAALADARTDPAAFEAQTIAHLRGQAANVSIPDQDR</sequence>
<dbReference type="SMART" id="SM00382">
    <property type="entry name" value="AAA"/>
    <property type="match status" value="1"/>
</dbReference>
<dbReference type="EMBL" id="JBELQC010000001">
    <property type="protein sequence ID" value="MFL9841077.1"/>
    <property type="molecule type" value="Genomic_DNA"/>
</dbReference>
<dbReference type="InterPro" id="IPR003439">
    <property type="entry name" value="ABC_transporter-like_ATP-bd"/>
</dbReference>
<keyword evidence="1" id="KW-0547">Nucleotide-binding</keyword>
<keyword evidence="5" id="KW-1185">Reference proteome</keyword>
<accession>A0ABW8YME7</accession>
<dbReference type="PANTHER" id="PTHR43158:SF2">
    <property type="entry name" value="SKFA PEPTIDE EXPORT ATP-BINDING PROTEIN SKFE"/>
    <property type="match status" value="1"/>
</dbReference>
<evidence type="ECO:0000313" key="5">
    <source>
        <dbReference type="Proteomes" id="UP001629244"/>
    </source>
</evidence>
<dbReference type="PROSITE" id="PS50893">
    <property type="entry name" value="ABC_TRANSPORTER_2"/>
    <property type="match status" value="1"/>
</dbReference>
<name>A0ABW8YME7_9SPHN</name>
<dbReference type="PROSITE" id="PS00211">
    <property type="entry name" value="ABC_TRANSPORTER_1"/>
    <property type="match status" value="1"/>
</dbReference>
<dbReference type="Pfam" id="PF00005">
    <property type="entry name" value="ABC_tran"/>
    <property type="match status" value="1"/>
</dbReference>
<dbReference type="SUPFAM" id="SSF52540">
    <property type="entry name" value="P-loop containing nucleoside triphosphate hydrolases"/>
    <property type="match status" value="1"/>
</dbReference>
<evidence type="ECO:0000256" key="2">
    <source>
        <dbReference type="ARBA" id="ARBA00022840"/>
    </source>
</evidence>
<keyword evidence="2 4" id="KW-0067">ATP-binding</keyword>